<protein>
    <recommendedName>
        <fullName evidence="5">CxC5 like cysteine cluster associated with KDZ domain-containing protein</fullName>
    </recommendedName>
</protein>
<evidence type="ECO:0008006" key="5">
    <source>
        <dbReference type="Google" id="ProtNLM"/>
    </source>
</evidence>
<evidence type="ECO:0000259" key="2">
    <source>
        <dbReference type="Pfam" id="PF18721"/>
    </source>
</evidence>
<dbReference type="InterPro" id="IPR040898">
    <property type="entry name" value="CxC6"/>
</dbReference>
<dbReference type="InParanoid" id="A0A409WJK0"/>
<feature type="domain" description="CxC6 like cysteine cluster associated with KDZ" evidence="2">
    <location>
        <begin position="342"/>
        <end position="384"/>
    </location>
</feature>
<keyword evidence="4" id="KW-1185">Reference proteome</keyword>
<sequence length="615" mass="71349">MPLLLSNLLKSLEEYPSLAADLLIEDFSKFYDLVYLLKPYLHLLRSIYDKDPLPTLPYYILDLLKASLGLSIDSLKLLWDAMKSSIWEASWSTDTQTQLSKRYISYFLRHGMPRSLLFYSLLPPTRTCLDPLCTKLKQRRELVEAKSYPITVFSLDLGPVPGMVVSLYCRYCKTRYYPNYYVHDNASTRTYYPGLVPDFIHAKEHTFIDKQLCAMFTSMMLNLVTSAANCAKVYNETMSNTEAKDLLADVYRRDHELAGKTVWDSLFLFWLMEDHVENNTILEVNHQASTQAIHLEKALEARNDRMIGPGQELWNHACDLCLWIKEQDGDEAIIRSVVVDANVRHIYCPKHFNLNKKCCAVACSDDAEPGFRTCTLSEHRQLETWLREENKAMFQLKRRLARTGGQLEIDETADAEMCSGKEETGNRAPHARFGRRLTHNEELCVTSCGIILERATFYGSEAPNGVRIFLMGLFPTKKSLPHVIWHDNNCKIRAMLQNDPEELRTYFDECAMPVDVFHFKSKHKKGDIECNKHCNPANWKDLMTEDGHWRFNSSAAEQTNVWFGHYLPVVRGMDAVQYDFFLDEMIKRRNRNRVVELERIEKSPYQIPRTLLLHD</sequence>
<dbReference type="Pfam" id="PF18718">
    <property type="entry name" value="CxC5"/>
    <property type="match status" value="1"/>
</dbReference>
<dbReference type="EMBL" id="NHTK01005452">
    <property type="protein sequence ID" value="PPQ78706.1"/>
    <property type="molecule type" value="Genomic_DNA"/>
</dbReference>
<comment type="caution">
    <text evidence="3">The sequence shown here is derived from an EMBL/GenBank/DDBJ whole genome shotgun (WGS) entry which is preliminary data.</text>
</comment>
<dbReference type="Proteomes" id="UP000284842">
    <property type="component" value="Unassembled WGS sequence"/>
</dbReference>
<proteinExistence type="predicted"/>
<evidence type="ECO:0000259" key="1">
    <source>
        <dbReference type="Pfam" id="PF18718"/>
    </source>
</evidence>
<dbReference type="AlphaFoldDB" id="A0A409WJK0"/>
<feature type="domain" description="CxC5 like cysteine cluster associated with KDZ" evidence="1">
    <location>
        <begin position="118"/>
        <end position="238"/>
    </location>
</feature>
<dbReference type="OrthoDB" id="2501483at2759"/>
<evidence type="ECO:0000313" key="3">
    <source>
        <dbReference type="EMBL" id="PPQ78706.1"/>
    </source>
</evidence>
<organism evidence="3 4">
    <name type="scientific">Panaeolus cyanescens</name>
    <dbReference type="NCBI Taxonomy" id="181874"/>
    <lineage>
        <taxon>Eukaryota</taxon>
        <taxon>Fungi</taxon>
        <taxon>Dikarya</taxon>
        <taxon>Basidiomycota</taxon>
        <taxon>Agaricomycotina</taxon>
        <taxon>Agaricomycetes</taxon>
        <taxon>Agaricomycetidae</taxon>
        <taxon>Agaricales</taxon>
        <taxon>Agaricineae</taxon>
        <taxon>Galeropsidaceae</taxon>
        <taxon>Panaeolus</taxon>
    </lineage>
</organism>
<gene>
    <name evidence="3" type="ORF">CVT24_002284</name>
</gene>
<dbReference type="Pfam" id="PF18721">
    <property type="entry name" value="CxC6"/>
    <property type="match status" value="1"/>
</dbReference>
<dbReference type="InterPro" id="IPR041539">
    <property type="entry name" value="CxC5"/>
</dbReference>
<reference evidence="3 4" key="1">
    <citation type="journal article" date="2018" name="Evol. Lett.">
        <title>Horizontal gene cluster transfer increased hallucinogenic mushroom diversity.</title>
        <authorList>
            <person name="Reynolds H.T."/>
            <person name="Vijayakumar V."/>
            <person name="Gluck-Thaler E."/>
            <person name="Korotkin H.B."/>
            <person name="Matheny P.B."/>
            <person name="Slot J.C."/>
        </authorList>
    </citation>
    <scope>NUCLEOTIDE SEQUENCE [LARGE SCALE GENOMIC DNA]</scope>
    <source>
        <strain evidence="3 4">2629</strain>
    </source>
</reference>
<evidence type="ECO:0000313" key="4">
    <source>
        <dbReference type="Proteomes" id="UP000284842"/>
    </source>
</evidence>
<dbReference type="STRING" id="181874.A0A409WJK0"/>
<accession>A0A409WJK0</accession>
<name>A0A409WJK0_9AGAR</name>